<evidence type="ECO:0000256" key="1">
    <source>
        <dbReference type="ARBA" id="ARBA00004123"/>
    </source>
</evidence>
<keyword evidence="2" id="KW-0479">Metal-binding</keyword>
<dbReference type="Gene3D" id="3.30.160.60">
    <property type="entry name" value="Classic Zinc Finger"/>
    <property type="match status" value="1"/>
</dbReference>
<gene>
    <name evidence="8" type="ORF">MEQU1_003218</name>
</gene>
<evidence type="ECO:0000256" key="6">
    <source>
        <dbReference type="SAM" id="MobiDB-lite"/>
    </source>
</evidence>
<dbReference type="InterPro" id="IPR003604">
    <property type="entry name" value="Matrin/U1-like-C_Znf_C2H2"/>
</dbReference>
<keyword evidence="8" id="KW-0560">Oxidoreductase</keyword>
<protein>
    <submittedName>
        <fullName evidence="8">NADPH dehydrogenase</fullName>
        <ecNumber evidence="8">1.6.99.1</ecNumber>
    </submittedName>
</protein>
<feature type="region of interest" description="Disordered" evidence="6">
    <location>
        <begin position="182"/>
        <end position="257"/>
    </location>
</feature>
<feature type="domain" description="Matrin-type" evidence="7">
    <location>
        <begin position="11"/>
        <end position="42"/>
    </location>
</feature>
<dbReference type="Pfam" id="PF06220">
    <property type="entry name" value="zf-U1"/>
    <property type="match status" value="1"/>
</dbReference>
<evidence type="ECO:0000256" key="3">
    <source>
        <dbReference type="ARBA" id="ARBA00022771"/>
    </source>
</evidence>
<dbReference type="InterPro" id="IPR036236">
    <property type="entry name" value="Znf_C2H2_sf"/>
</dbReference>
<dbReference type="EC" id="1.6.99.1" evidence="8"/>
<dbReference type="PANTHER" id="PTHR13173">
    <property type="entry name" value="WW DOMAIN BINDING PROTEIN 4"/>
    <property type="match status" value="1"/>
</dbReference>
<dbReference type="GO" id="GO:0003959">
    <property type="term" value="F:NADPH dehydrogenase activity"/>
    <property type="evidence" value="ECO:0007669"/>
    <property type="project" value="UniProtKB-EC"/>
</dbReference>
<evidence type="ECO:0000256" key="5">
    <source>
        <dbReference type="ARBA" id="ARBA00023242"/>
    </source>
</evidence>
<keyword evidence="4" id="KW-0862">Zinc</keyword>
<feature type="compositionally biased region" description="Polar residues" evidence="6">
    <location>
        <begin position="217"/>
        <end position="227"/>
    </location>
</feature>
<evidence type="ECO:0000259" key="7">
    <source>
        <dbReference type="PROSITE" id="PS50171"/>
    </source>
</evidence>
<dbReference type="PANTHER" id="PTHR13173:SF10">
    <property type="entry name" value="WW DOMAIN-BINDING PROTEIN 4"/>
    <property type="match status" value="1"/>
</dbReference>
<comment type="subcellular location">
    <subcellularLocation>
        <location evidence="1">Nucleus</location>
    </subcellularLocation>
</comment>
<evidence type="ECO:0000256" key="2">
    <source>
        <dbReference type="ARBA" id="ARBA00022723"/>
    </source>
</evidence>
<dbReference type="GO" id="GO:0003723">
    <property type="term" value="F:RNA binding"/>
    <property type="evidence" value="ECO:0007669"/>
    <property type="project" value="TreeGrafter"/>
</dbReference>
<dbReference type="GO" id="GO:0071011">
    <property type="term" value="C:precatalytic spliceosome"/>
    <property type="evidence" value="ECO:0007669"/>
    <property type="project" value="TreeGrafter"/>
</dbReference>
<reference evidence="8" key="1">
    <citation type="submission" date="2023-03" db="EMBL/GenBank/DDBJ databases">
        <title>Mating type loci evolution in Malassezia.</title>
        <authorList>
            <person name="Coelho M.A."/>
        </authorList>
    </citation>
    <scope>NUCLEOTIDE SEQUENCE</scope>
    <source>
        <strain evidence="8">CBS 12830</strain>
    </source>
</reference>
<evidence type="ECO:0000313" key="9">
    <source>
        <dbReference type="Proteomes" id="UP001214415"/>
    </source>
</evidence>
<evidence type="ECO:0000313" key="8">
    <source>
        <dbReference type="EMBL" id="WFD24516.1"/>
    </source>
</evidence>
<accession>A0AAF0J020</accession>
<evidence type="ECO:0000256" key="4">
    <source>
        <dbReference type="ARBA" id="ARBA00022833"/>
    </source>
</evidence>
<dbReference type="AlphaFoldDB" id="A0AAF0J020"/>
<dbReference type="InterPro" id="IPR000690">
    <property type="entry name" value="Matrin/U1-C_Znf_C2H2"/>
</dbReference>
<keyword evidence="5" id="KW-0539">Nucleus</keyword>
<dbReference type="SUPFAM" id="SSF57667">
    <property type="entry name" value="beta-beta-alpha zinc fingers"/>
    <property type="match status" value="1"/>
</dbReference>
<keyword evidence="3" id="KW-0863">Zinc-finger</keyword>
<proteinExistence type="predicted"/>
<organism evidence="8 9">
    <name type="scientific">Malassezia equina</name>
    <dbReference type="NCBI Taxonomy" id="1381935"/>
    <lineage>
        <taxon>Eukaryota</taxon>
        <taxon>Fungi</taxon>
        <taxon>Dikarya</taxon>
        <taxon>Basidiomycota</taxon>
        <taxon>Ustilaginomycotina</taxon>
        <taxon>Malasseziomycetes</taxon>
        <taxon>Malasseziales</taxon>
        <taxon>Malasseziaceae</taxon>
        <taxon>Malassezia</taxon>
    </lineage>
</organism>
<dbReference type="EMBL" id="CP119905">
    <property type="protein sequence ID" value="WFD24516.1"/>
    <property type="molecule type" value="Genomic_DNA"/>
</dbReference>
<name>A0AAF0J020_9BASI</name>
<feature type="compositionally biased region" description="Low complexity" evidence="6">
    <location>
        <begin position="84"/>
        <end position="99"/>
    </location>
</feature>
<dbReference type="InterPro" id="IPR013085">
    <property type="entry name" value="U1-CZ_Znf_C2H2"/>
</dbReference>
<dbReference type="GO" id="GO:0000398">
    <property type="term" value="P:mRNA splicing, via spliceosome"/>
    <property type="evidence" value="ECO:0007669"/>
    <property type="project" value="InterPro"/>
</dbReference>
<keyword evidence="9" id="KW-1185">Reference proteome</keyword>
<dbReference type="Proteomes" id="UP001214415">
    <property type="component" value="Chromosome 6"/>
</dbReference>
<sequence>MADVWISRKRWTCKYCQVTINDDPLSRRHHESGMRHKHNVERALRALHRDTDAQRRAEQEKQRTMQQIEQAAMRQHAKYDAGHSSRPTSAAPPLSAAPSKPAPAPARRPAAWTPSDKMAHYTTADALGLQEDAPTYPPHAASLTAEIGAWETVAPRAPIPAPSEPAPVHDERQAARDFALVERSLDDDDDTDLVPIVTKRQRAGDSTVSMKSEPHTHTQPTEVQDATTLADDPASRSLFRKRKARGPLKSVGVSGPP</sequence>
<feature type="region of interest" description="Disordered" evidence="6">
    <location>
        <begin position="71"/>
        <end position="116"/>
    </location>
</feature>
<dbReference type="GO" id="GO:0008270">
    <property type="term" value="F:zinc ion binding"/>
    <property type="evidence" value="ECO:0007669"/>
    <property type="project" value="UniProtKB-KW"/>
</dbReference>
<dbReference type="PROSITE" id="PS50171">
    <property type="entry name" value="ZF_MATRIN"/>
    <property type="match status" value="1"/>
</dbReference>
<dbReference type="SMART" id="SM00451">
    <property type="entry name" value="ZnF_U1"/>
    <property type="match status" value="1"/>
</dbReference>
<dbReference type="InterPro" id="IPR040023">
    <property type="entry name" value="WBP4"/>
</dbReference>